<feature type="compositionally biased region" description="Low complexity" evidence="1">
    <location>
        <begin position="30"/>
        <end position="53"/>
    </location>
</feature>
<feature type="region of interest" description="Disordered" evidence="1">
    <location>
        <begin position="142"/>
        <end position="170"/>
    </location>
</feature>
<sequence>MKKSHPIRRAMLATAATVSGIVLVLSLKPASDPSSDASAQGGASPQGGAEQSAVQDGAVTGAASKTEYGPVQVRVTMSGGKITKAEAVQKPQGGRSDQISADSIPKLNQAAVTAGSADIDAVSGATYTSAGYKKSLQSALDKAAQSGGGGGSSSGSAQAKTVTGDAVDTQYGPVQVRVTMAGDKITKAEAVQMPKGGRSDQISANSAPKLNQAAVTAGSADIDAVSGASYTSAGYKKSLQSALDKAPQSGGGGSAAGSGQAGSGSGSSGSGSGGSADSGNDGGGGGGGSADVAPDARVLTGAVAETQYGPVQVRITYNGGKITKAEAVQKPKGGRSDQVSANSIPKLNQAAVTAGSADIDAVSGASYTSAGYKKSLQNALDQVGG</sequence>
<feature type="region of interest" description="Disordered" evidence="1">
    <location>
        <begin position="30"/>
        <end position="66"/>
    </location>
</feature>
<comment type="caution">
    <text evidence="4">The sequence shown here is derived from an EMBL/GenBank/DDBJ whole genome shotgun (WGS) entry which is preliminary data.</text>
</comment>
<feature type="domain" description="FMN-binding" evidence="3">
    <location>
        <begin position="170"/>
        <end position="246"/>
    </location>
</feature>
<feature type="domain" description="FMN-binding" evidence="3">
    <location>
        <begin position="67"/>
        <end position="143"/>
    </location>
</feature>
<organism evidence="4 5">
    <name type="scientific">Streptomyces ureilyticus</name>
    <dbReference type="NCBI Taxonomy" id="1775131"/>
    <lineage>
        <taxon>Bacteria</taxon>
        <taxon>Bacillati</taxon>
        <taxon>Actinomycetota</taxon>
        <taxon>Actinomycetes</taxon>
        <taxon>Kitasatosporales</taxon>
        <taxon>Streptomycetaceae</taxon>
        <taxon>Streptomyces</taxon>
    </lineage>
</organism>
<evidence type="ECO:0000313" key="5">
    <source>
        <dbReference type="Proteomes" id="UP001518140"/>
    </source>
</evidence>
<feature type="compositionally biased region" description="Gly residues" evidence="1">
    <location>
        <begin position="249"/>
        <end position="289"/>
    </location>
</feature>
<feature type="region of interest" description="Disordered" evidence="1">
    <location>
        <begin position="189"/>
        <end position="218"/>
    </location>
</feature>
<reference evidence="4 5" key="1">
    <citation type="submission" date="2020-02" db="EMBL/GenBank/DDBJ databases">
        <title>Whole-genome analyses of novel actinobacteria.</title>
        <authorList>
            <person name="Sahin N."/>
            <person name="Tokatli A."/>
        </authorList>
    </citation>
    <scope>NUCLEOTIDE SEQUENCE [LARGE SCALE GENOMIC DNA]</scope>
    <source>
        <strain evidence="4 5">YC419</strain>
    </source>
</reference>
<dbReference type="EMBL" id="JAAKZX010000011">
    <property type="protein sequence ID" value="NGO41709.1"/>
    <property type="molecule type" value="Genomic_DNA"/>
</dbReference>
<dbReference type="PROSITE" id="PS51318">
    <property type="entry name" value="TAT"/>
    <property type="match status" value="1"/>
</dbReference>
<evidence type="ECO:0000313" key="4">
    <source>
        <dbReference type="EMBL" id="NGO41709.1"/>
    </source>
</evidence>
<dbReference type="SMART" id="SM00900">
    <property type="entry name" value="FMN_bind"/>
    <property type="match status" value="3"/>
</dbReference>
<evidence type="ECO:0000256" key="2">
    <source>
        <dbReference type="SAM" id="SignalP"/>
    </source>
</evidence>
<keyword evidence="5" id="KW-1185">Reference proteome</keyword>
<feature type="signal peptide" evidence="2">
    <location>
        <begin position="1"/>
        <end position="24"/>
    </location>
</feature>
<evidence type="ECO:0000259" key="3">
    <source>
        <dbReference type="SMART" id="SM00900"/>
    </source>
</evidence>
<dbReference type="InterPro" id="IPR007329">
    <property type="entry name" value="FMN-bd"/>
</dbReference>
<accession>A0ABX0DMN9</accession>
<proteinExistence type="predicted"/>
<dbReference type="Proteomes" id="UP001518140">
    <property type="component" value="Unassembled WGS sequence"/>
</dbReference>
<gene>
    <name evidence="4" type="ORF">G6048_05800</name>
</gene>
<name>A0ABX0DMN9_9ACTN</name>
<feature type="chain" id="PRO_5046521302" evidence="2">
    <location>
        <begin position="25"/>
        <end position="385"/>
    </location>
</feature>
<dbReference type="RefSeq" id="WP_165338347.1">
    <property type="nucleotide sequence ID" value="NZ_JAAKZX010000011.1"/>
</dbReference>
<evidence type="ECO:0000256" key="1">
    <source>
        <dbReference type="SAM" id="MobiDB-lite"/>
    </source>
</evidence>
<feature type="compositionally biased region" description="Polar residues" evidence="1">
    <location>
        <begin position="200"/>
        <end position="209"/>
    </location>
</feature>
<dbReference type="InterPro" id="IPR006311">
    <property type="entry name" value="TAT_signal"/>
</dbReference>
<dbReference type="Gene3D" id="3.90.1010.20">
    <property type="match status" value="3"/>
</dbReference>
<feature type="region of interest" description="Disordered" evidence="1">
    <location>
        <begin position="237"/>
        <end position="293"/>
    </location>
</feature>
<feature type="domain" description="FMN-binding" evidence="3">
    <location>
        <begin position="307"/>
        <end position="383"/>
    </location>
</feature>
<protein>
    <submittedName>
        <fullName evidence="4">FMN-binding protein</fullName>
    </submittedName>
</protein>
<keyword evidence="2" id="KW-0732">Signal</keyword>
<dbReference type="Pfam" id="PF04205">
    <property type="entry name" value="FMN_bind"/>
    <property type="match status" value="3"/>
</dbReference>